<dbReference type="NCBIfam" id="TIGR02937">
    <property type="entry name" value="sigma70-ECF"/>
    <property type="match status" value="1"/>
</dbReference>
<dbReference type="Pfam" id="PF04542">
    <property type="entry name" value="Sigma70_r2"/>
    <property type="match status" value="1"/>
</dbReference>
<dbReference type="AlphaFoldDB" id="A0A1G9ZDP2"/>
<dbReference type="InterPro" id="IPR007627">
    <property type="entry name" value="RNA_pol_sigma70_r2"/>
</dbReference>
<dbReference type="GO" id="GO:0003677">
    <property type="term" value="F:DNA binding"/>
    <property type="evidence" value="ECO:0007669"/>
    <property type="project" value="UniProtKB-KW"/>
</dbReference>
<dbReference type="CDD" id="cd06171">
    <property type="entry name" value="Sigma70_r4"/>
    <property type="match status" value="1"/>
</dbReference>
<evidence type="ECO:0000256" key="2">
    <source>
        <dbReference type="ARBA" id="ARBA00023015"/>
    </source>
</evidence>
<keyword evidence="5" id="KW-0804">Transcription</keyword>
<evidence type="ECO:0000313" key="9">
    <source>
        <dbReference type="Proteomes" id="UP000183376"/>
    </source>
</evidence>
<proteinExistence type="inferred from homology"/>
<evidence type="ECO:0000259" key="7">
    <source>
        <dbReference type="Pfam" id="PF08281"/>
    </source>
</evidence>
<gene>
    <name evidence="8" type="ORF">SAMN04489726_5447</name>
</gene>
<dbReference type="InterPro" id="IPR013325">
    <property type="entry name" value="RNA_pol_sigma_r2"/>
</dbReference>
<protein>
    <submittedName>
        <fullName evidence="8">RNA polymerase sigma-70 factor, sigma-E family</fullName>
    </submittedName>
</protein>
<feature type="domain" description="RNA polymerase sigma-70 region 2" evidence="6">
    <location>
        <begin position="12"/>
        <end position="78"/>
    </location>
</feature>
<dbReference type="OrthoDB" id="3783006at2"/>
<dbReference type="EMBL" id="LT629701">
    <property type="protein sequence ID" value="SDN19560.1"/>
    <property type="molecule type" value="Genomic_DNA"/>
</dbReference>
<evidence type="ECO:0000256" key="3">
    <source>
        <dbReference type="ARBA" id="ARBA00023082"/>
    </source>
</evidence>
<evidence type="ECO:0000259" key="6">
    <source>
        <dbReference type="Pfam" id="PF04542"/>
    </source>
</evidence>
<dbReference type="Gene3D" id="1.10.1740.10">
    <property type="match status" value="1"/>
</dbReference>
<dbReference type="Gene3D" id="1.10.10.10">
    <property type="entry name" value="Winged helix-like DNA-binding domain superfamily/Winged helix DNA-binding domain"/>
    <property type="match status" value="1"/>
</dbReference>
<dbReference type="Pfam" id="PF08281">
    <property type="entry name" value="Sigma70_r4_2"/>
    <property type="match status" value="1"/>
</dbReference>
<dbReference type="GO" id="GO:0016987">
    <property type="term" value="F:sigma factor activity"/>
    <property type="evidence" value="ECO:0007669"/>
    <property type="project" value="UniProtKB-KW"/>
</dbReference>
<keyword evidence="3" id="KW-0731">Sigma factor</keyword>
<dbReference type="InterPro" id="IPR014325">
    <property type="entry name" value="RNA_pol_sigma-E_actinobac"/>
</dbReference>
<dbReference type="InterPro" id="IPR013249">
    <property type="entry name" value="RNA_pol_sigma70_r4_t2"/>
</dbReference>
<dbReference type="InterPro" id="IPR036388">
    <property type="entry name" value="WH-like_DNA-bd_sf"/>
</dbReference>
<keyword evidence="2" id="KW-0805">Transcription regulation</keyword>
<keyword evidence="9" id="KW-1185">Reference proteome</keyword>
<reference evidence="8 9" key="1">
    <citation type="submission" date="2016-10" db="EMBL/GenBank/DDBJ databases">
        <authorList>
            <person name="de Groot N.N."/>
        </authorList>
    </citation>
    <scope>NUCLEOTIDE SEQUENCE [LARGE SCALE GENOMIC DNA]</scope>
    <source>
        <strain evidence="8 9">DSM 44149</strain>
    </source>
</reference>
<evidence type="ECO:0000313" key="8">
    <source>
        <dbReference type="EMBL" id="SDN19560.1"/>
    </source>
</evidence>
<comment type="similarity">
    <text evidence="1">Belongs to the sigma-70 factor family. ECF subfamily.</text>
</comment>
<dbReference type="InterPro" id="IPR014284">
    <property type="entry name" value="RNA_pol_sigma-70_dom"/>
</dbReference>
<dbReference type="Proteomes" id="UP000183376">
    <property type="component" value="Chromosome I"/>
</dbReference>
<accession>A0A1G9ZDP2</accession>
<dbReference type="PANTHER" id="PTHR43133">
    <property type="entry name" value="RNA POLYMERASE ECF-TYPE SIGMA FACTO"/>
    <property type="match status" value="1"/>
</dbReference>
<organism evidence="8 9">
    <name type="scientific">Allokutzneria albata</name>
    <name type="common">Kibdelosporangium albatum</name>
    <dbReference type="NCBI Taxonomy" id="211114"/>
    <lineage>
        <taxon>Bacteria</taxon>
        <taxon>Bacillati</taxon>
        <taxon>Actinomycetota</taxon>
        <taxon>Actinomycetes</taxon>
        <taxon>Pseudonocardiales</taxon>
        <taxon>Pseudonocardiaceae</taxon>
        <taxon>Allokutzneria</taxon>
    </lineage>
</organism>
<feature type="domain" description="RNA polymerase sigma factor 70 region 4 type 2" evidence="7">
    <location>
        <begin position="102"/>
        <end position="153"/>
    </location>
</feature>
<name>A0A1G9ZDP2_ALLAB</name>
<dbReference type="STRING" id="211114.SAMN04489726_5447"/>
<evidence type="ECO:0000256" key="5">
    <source>
        <dbReference type="ARBA" id="ARBA00023163"/>
    </source>
</evidence>
<dbReference type="InterPro" id="IPR013324">
    <property type="entry name" value="RNA_pol_sigma_r3/r4-like"/>
</dbReference>
<evidence type="ECO:0000256" key="4">
    <source>
        <dbReference type="ARBA" id="ARBA00023125"/>
    </source>
</evidence>
<dbReference type="NCBIfam" id="TIGR02983">
    <property type="entry name" value="SigE-fam_strep"/>
    <property type="match status" value="1"/>
</dbReference>
<dbReference type="InterPro" id="IPR039425">
    <property type="entry name" value="RNA_pol_sigma-70-like"/>
</dbReference>
<dbReference type="GO" id="GO:0006352">
    <property type="term" value="P:DNA-templated transcription initiation"/>
    <property type="evidence" value="ECO:0007669"/>
    <property type="project" value="InterPro"/>
</dbReference>
<keyword evidence="4" id="KW-0238">DNA-binding</keyword>
<dbReference type="RefSeq" id="WP_030427118.1">
    <property type="nucleotide sequence ID" value="NZ_JOEF01000002.1"/>
</dbReference>
<sequence>MIDRDAEFVEFVQARGAALRRTAFLLCGDWHRAEDLVQAALIKLFKSWHKIHKNGSVDAYARQVLVRTTIDESRRFWRRRERASAELPEVAVPAVSSEEALDLRRALAQLPARQRAVVVLRFWEDQSVEEVANLLGCTQGTVKSQASKGLAALRRVLADQRDYAVLEVQR</sequence>
<evidence type="ECO:0000256" key="1">
    <source>
        <dbReference type="ARBA" id="ARBA00010641"/>
    </source>
</evidence>
<dbReference type="PANTHER" id="PTHR43133:SF50">
    <property type="entry name" value="ECF RNA POLYMERASE SIGMA FACTOR SIGM"/>
    <property type="match status" value="1"/>
</dbReference>
<dbReference type="SUPFAM" id="SSF88946">
    <property type="entry name" value="Sigma2 domain of RNA polymerase sigma factors"/>
    <property type="match status" value="1"/>
</dbReference>
<dbReference type="SUPFAM" id="SSF88659">
    <property type="entry name" value="Sigma3 and sigma4 domains of RNA polymerase sigma factors"/>
    <property type="match status" value="1"/>
</dbReference>
<dbReference type="eggNOG" id="COG1595">
    <property type="taxonomic scope" value="Bacteria"/>
</dbReference>